<reference evidence="8 9" key="1">
    <citation type="submission" date="2012-02" db="EMBL/GenBank/DDBJ databases">
        <title>Complete sequence of chromosome of Singulisphaera acidiphila DSM 18658.</title>
        <authorList>
            <consortium name="US DOE Joint Genome Institute (JGI-PGF)"/>
            <person name="Lucas S."/>
            <person name="Copeland A."/>
            <person name="Lapidus A."/>
            <person name="Glavina del Rio T."/>
            <person name="Dalin E."/>
            <person name="Tice H."/>
            <person name="Bruce D."/>
            <person name="Goodwin L."/>
            <person name="Pitluck S."/>
            <person name="Peters L."/>
            <person name="Ovchinnikova G."/>
            <person name="Chertkov O."/>
            <person name="Kyrpides N."/>
            <person name="Mavromatis K."/>
            <person name="Ivanova N."/>
            <person name="Brettin T."/>
            <person name="Detter J.C."/>
            <person name="Han C."/>
            <person name="Larimer F."/>
            <person name="Land M."/>
            <person name="Hauser L."/>
            <person name="Markowitz V."/>
            <person name="Cheng J.-F."/>
            <person name="Hugenholtz P."/>
            <person name="Woyke T."/>
            <person name="Wu D."/>
            <person name="Tindall B."/>
            <person name="Pomrenke H."/>
            <person name="Brambilla E."/>
            <person name="Klenk H.-P."/>
            <person name="Eisen J.A."/>
        </authorList>
    </citation>
    <scope>NUCLEOTIDE SEQUENCE [LARGE SCALE GENOMIC DNA]</scope>
    <source>
        <strain evidence="9">ATCC BAA-1392 / DSM 18658 / VKM B-2454 / MOB10</strain>
    </source>
</reference>
<dbReference type="SUPFAM" id="SSF50952">
    <property type="entry name" value="Soluble quinoprotein glucose dehydrogenase"/>
    <property type="match status" value="1"/>
</dbReference>
<dbReference type="InterPro" id="IPR011041">
    <property type="entry name" value="Quinoprot_gluc/sorb_DH_b-prop"/>
</dbReference>
<dbReference type="RefSeq" id="WP_015247927.1">
    <property type="nucleotide sequence ID" value="NC_019892.1"/>
</dbReference>
<dbReference type="PANTHER" id="PTHR33546:SF1">
    <property type="entry name" value="LARGE, MULTIFUNCTIONAL SECRETED PROTEIN"/>
    <property type="match status" value="1"/>
</dbReference>
<evidence type="ECO:0000256" key="4">
    <source>
        <dbReference type="PROSITE-ProRule" id="PRU00433"/>
    </source>
</evidence>
<dbReference type="Pfam" id="PF00034">
    <property type="entry name" value="Cytochrom_C"/>
    <property type="match status" value="1"/>
</dbReference>
<feature type="signal peptide" evidence="6">
    <location>
        <begin position="1"/>
        <end position="21"/>
    </location>
</feature>
<feature type="domain" description="Cytochrome c" evidence="7">
    <location>
        <begin position="703"/>
        <end position="841"/>
    </location>
</feature>
<dbReference type="Proteomes" id="UP000010798">
    <property type="component" value="Chromosome"/>
</dbReference>
<dbReference type="InterPro" id="IPR018247">
    <property type="entry name" value="EF_Hand_1_Ca_BS"/>
</dbReference>
<keyword evidence="3 4" id="KW-0408">Iron</keyword>
<evidence type="ECO:0000259" key="7">
    <source>
        <dbReference type="PROSITE" id="PS51007"/>
    </source>
</evidence>
<dbReference type="GO" id="GO:0009055">
    <property type="term" value="F:electron transfer activity"/>
    <property type="evidence" value="ECO:0007669"/>
    <property type="project" value="InterPro"/>
</dbReference>
<accession>L0DJ18</accession>
<dbReference type="GO" id="GO:0020037">
    <property type="term" value="F:heme binding"/>
    <property type="evidence" value="ECO:0007669"/>
    <property type="project" value="InterPro"/>
</dbReference>
<name>L0DJ18_SINAD</name>
<keyword evidence="2 4" id="KW-0479">Metal-binding</keyword>
<dbReference type="PROSITE" id="PS00018">
    <property type="entry name" value="EF_HAND_1"/>
    <property type="match status" value="1"/>
</dbReference>
<evidence type="ECO:0000256" key="2">
    <source>
        <dbReference type="ARBA" id="ARBA00022723"/>
    </source>
</evidence>
<feature type="chain" id="PRO_5003940196" evidence="6">
    <location>
        <begin position="22"/>
        <end position="868"/>
    </location>
</feature>
<evidence type="ECO:0000256" key="3">
    <source>
        <dbReference type="ARBA" id="ARBA00023004"/>
    </source>
</evidence>
<dbReference type="PANTHER" id="PTHR33546">
    <property type="entry name" value="LARGE, MULTIFUNCTIONAL SECRETED PROTEIN-RELATED"/>
    <property type="match status" value="1"/>
</dbReference>
<dbReference type="InterPro" id="IPR011042">
    <property type="entry name" value="6-blade_b-propeller_TolB-like"/>
</dbReference>
<proteinExistence type="predicted"/>
<dbReference type="eggNOG" id="COG2010">
    <property type="taxonomic scope" value="Bacteria"/>
</dbReference>
<dbReference type="InterPro" id="IPR009056">
    <property type="entry name" value="Cyt_c-like_dom"/>
</dbReference>
<dbReference type="Gene3D" id="1.10.760.10">
    <property type="entry name" value="Cytochrome c-like domain"/>
    <property type="match status" value="1"/>
</dbReference>
<dbReference type="InterPro" id="IPR013427">
    <property type="entry name" value="Haem-bd_dom_put"/>
</dbReference>
<dbReference type="Gene3D" id="2.120.10.30">
    <property type="entry name" value="TolB, C-terminal domain"/>
    <property type="match status" value="1"/>
</dbReference>
<gene>
    <name evidence="8" type="ordered locus">Sinac_4636</name>
</gene>
<dbReference type="SUPFAM" id="SSF46626">
    <property type="entry name" value="Cytochrome c"/>
    <property type="match status" value="1"/>
</dbReference>
<dbReference type="GO" id="GO:0046872">
    <property type="term" value="F:metal ion binding"/>
    <property type="evidence" value="ECO:0007669"/>
    <property type="project" value="UniProtKB-KW"/>
</dbReference>
<dbReference type="PROSITE" id="PS51007">
    <property type="entry name" value="CYTC"/>
    <property type="match status" value="1"/>
</dbReference>
<dbReference type="eggNOG" id="COG2133">
    <property type="taxonomic scope" value="Bacteria"/>
</dbReference>
<dbReference type="NCBIfam" id="TIGR02603">
    <property type="entry name" value="CxxCH_TIGR02603"/>
    <property type="match status" value="1"/>
</dbReference>
<sequence>MLRILTRTALAIALFVPGSTATQGADRPSRASATPADRLKPLKGFKVDLLYSVPKEEQGSWVNMTTDPKGRLIVSDQYGKLYRVTLPPITGKAEDLKVEPIAVEIGEAQGLLWAFDSLYVVVNTGGKFKSGLYRVTDTNNDDQLDKVELLRQIDGGGEHGPHAVLLSPDGKSLTIVCGNATKLINVDESRVPRIWGEDHLLPRMPDGNGFMRDTLAPGGCIYRTDPDGKKWELIANGFRNEFDAAYNRDGELFAYDADMEWDMNTPWYRPTRVNHVVSGAEFGWRNGAGKWPAYYPDSLGAVVNIGPGSPTGVVFGYGAKFPAKYQNAYFICDWSYGKLYAVHLKPDGASFTGELEEFISGTPLALTDLVINPNDGAMYFAVGGRKTQSGLYRVTYTGDEPTTPAVPTADAGTAARALRHQLEAFHGHRDPKAVDAAWPHLGSPDRFIRWAARVAIEHQDPDTWRDRALAEKDPQASLSALLALTRVSANDPFHRKPTDPKPDPALQGRILESLDRLTWSTLSDAQKLDLLRVYEVVLNRLGRPDAATVSRLAAFFDTIYPGSGPAINGELASIVIYLEAPYAAAKTVALLQEAPTQEEQLEYGRSLRALKTSWTPELRKAYFEWIRKAYNYRGGNSFRGFIKIIRNDAIATLSDGDKTALGALLDEPPVQTAVVAAAPPRPFVKAWTLDELVPIVDKGLKGRNFDRGRLLFGAAQCASCHRYNNEGGSFGPDLTGASGRFSARDLLESIVLPSKTISDQYEAVTIATVDGEVVTGRIVNLNGDNLTINVNMLDPNGLVNVNRTKVEEMKPSPVSMMPEGLFNTLSQDEILDLTAYLLSRGDRKSEMFRPEGRAAQAGSVEAESQAAK</sequence>
<evidence type="ECO:0000256" key="1">
    <source>
        <dbReference type="ARBA" id="ARBA00022617"/>
    </source>
</evidence>
<dbReference type="HOGENOM" id="CLU_313501_0_0_0"/>
<dbReference type="KEGG" id="saci:Sinac_4636"/>
<keyword evidence="6" id="KW-0732">Signal</keyword>
<keyword evidence="9" id="KW-1185">Reference proteome</keyword>
<evidence type="ECO:0000256" key="5">
    <source>
        <dbReference type="SAM" id="MobiDB-lite"/>
    </source>
</evidence>
<evidence type="ECO:0000313" key="9">
    <source>
        <dbReference type="Proteomes" id="UP000010798"/>
    </source>
</evidence>
<dbReference type="STRING" id="886293.Sinac_4636"/>
<dbReference type="AlphaFoldDB" id="L0DJ18"/>
<organism evidence="8 9">
    <name type="scientific">Singulisphaera acidiphila (strain ATCC BAA-1392 / DSM 18658 / VKM B-2454 / MOB10)</name>
    <dbReference type="NCBI Taxonomy" id="886293"/>
    <lineage>
        <taxon>Bacteria</taxon>
        <taxon>Pseudomonadati</taxon>
        <taxon>Planctomycetota</taxon>
        <taxon>Planctomycetia</taxon>
        <taxon>Isosphaerales</taxon>
        <taxon>Isosphaeraceae</taxon>
        <taxon>Singulisphaera</taxon>
    </lineage>
</organism>
<dbReference type="EMBL" id="CP003364">
    <property type="protein sequence ID" value="AGA28813.1"/>
    <property type="molecule type" value="Genomic_DNA"/>
</dbReference>
<dbReference type="InterPro" id="IPR036909">
    <property type="entry name" value="Cyt_c-like_dom_sf"/>
</dbReference>
<evidence type="ECO:0000313" key="8">
    <source>
        <dbReference type="EMBL" id="AGA28813.1"/>
    </source>
</evidence>
<feature type="region of interest" description="Disordered" evidence="5">
    <location>
        <begin position="847"/>
        <end position="868"/>
    </location>
</feature>
<keyword evidence="1 4" id="KW-0349">Heme</keyword>
<protein>
    <submittedName>
        <fullName evidence="8">Putative heme-binding domain-containing protein</fullName>
    </submittedName>
</protein>
<evidence type="ECO:0000256" key="6">
    <source>
        <dbReference type="SAM" id="SignalP"/>
    </source>
</evidence>